<evidence type="ECO:0000256" key="1">
    <source>
        <dbReference type="SAM" id="MobiDB-lite"/>
    </source>
</evidence>
<gene>
    <name evidence="3" type="ORF">EHS24_004008</name>
</gene>
<dbReference type="Gene3D" id="1.10.510.10">
    <property type="entry name" value="Transferase(Phosphotransferase) domain 1"/>
    <property type="match status" value="1"/>
</dbReference>
<feature type="compositionally biased region" description="Polar residues" evidence="1">
    <location>
        <begin position="776"/>
        <end position="785"/>
    </location>
</feature>
<feature type="compositionally biased region" description="Polar residues" evidence="1">
    <location>
        <begin position="682"/>
        <end position="695"/>
    </location>
</feature>
<dbReference type="AlphaFoldDB" id="A0A427Y418"/>
<feature type="compositionally biased region" description="Low complexity" evidence="1">
    <location>
        <begin position="746"/>
        <end position="767"/>
    </location>
</feature>
<feature type="compositionally biased region" description="Polar residues" evidence="1">
    <location>
        <begin position="21"/>
        <end position="33"/>
    </location>
</feature>
<dbReference type="SUPFAM" id="SSF48371">
    <property type="entry name" value="ARM repeat"/>
    <property type="match status" value="1"/>
</dbReference>
<keyword evidence="4" id="KW-1185">Reference proteome</keyword>
<name>A0A427Y418_9TREE</name>
<evidence type="ECO:0000313" key="3">
    <source>
        <dbReference type="EMBL" id="RSH85828.1"/>
    </source>
</evidence>
<feature type="compositionally biased region" description="Low complexity" evidence="1">
    <location>
        <begin position="870"/>
        <end position="883"/>
    </location>
</feature>
<reference evidence="3 4" key="1">
    <citation type="submission" date="2018-11" db="EMBL/GenBank/DDBJ databases">
        <title>Genome sequence of Apiotrichum porosum DSM 27194.</title>
        <authorList>
            <person name="Aliyu H."/>
            <person name="Gorte O."/>
            <person name="Ochsenreither K."/>
        </authorList>
    </citation>
    <scope>NUCLEOTIDE SEQUENCE [LARGE SCALE GENOMIC DNA]</scope>
    <source>
        <strain evidence="3 4">DSM 27194</strain>
    </source>
</reference>
<accession>A0A427Y418</accession>
<dbReference type="GO" id="GO:0005524">
    <property type="term" value="F:ATP binding"/>
    <property type="evidence" value="ECO:0007669"/>
    <property type="project" value="InterPro"/>
</dbReference>
<feature type="region of interest" description="Disordered" evidence="1">
    <location>
        <begin position="676"/>
        <end position="925"/>
    </location>
</feature>
<dbReference type="InterPro" id="IPR051177">
    <property type="entry name" value="CIK-Related_Protein"/>
</dbReference>
<protein>
    <recommendedName>
        <fullName evidence="2">Protein kinase domain-containing protein</fullName>
    </recommendedName>
</protein>
<dbReference type="SUPFAM" id="SSF56112">
    <property type="entry name" value="Protein kinase-like (PK-like)"/>
    <property type="match status" value="1"/>
</dbReference>
<dbReference type="InterPro" id="IPR000719">
    <property type="entry name" value="Prot_kinase_dom"/>
</dbReference>
<evidence type="ECO:0000259" key="2">
    <source>
        <dbReference type="PROSITE" id="PS50011"/>
    </source>
</evidence>
<feature type="compositionally biased region" description="Polar residues" evidence="1">
    <location>
        <begin position="800"/>
        <end position="820"/>
    </location>
</feature>
<dbReference type="Pfam" id="PF00069">
    <property type="entry name" value="Pkinase"/>
    <property type="match status" value="1"/>
</dbReference>
<dbReference type="PANTHER" id="PTHR12984">
    <property type="entry name" value="SCY1-RELATED S/T PROTEIN KINASE-LIKE"/>
    <property type="match status" value="1"/>
</dbReference>
<dbReference type="PROSITE" id="PS50011">
    <property type="entry name" value="PROTEIN_KINASE_DOM"/>
    <property type="match status" value="1"/>
</dbReference>
<dbReference type="Proteomes" id="UP000279236">
    <property type="component" value="Unassembled WGS sequence"/>
</dbReference>
<proteinExistence type="predicted"/>
<dbReference type="PANTHER" id="PTHR12984:SF6">
    <property type="entry name" value="SCY1-LIKE PROTEIN 2"/>
    <property type="match status" value="1"/>
</dbReference>
<feature type="compositionally biased region" description="Polar residues" evidence="1">
    <location>
        <begin position="828"/>
        <end position="837"/>
    </location>
</feature>
<evidence type="ECO:0000313" key="4">
    <source>
        <dbReference type="Proteomes" id="UP000279236"/>
    </source>
</evidence>
<organism evidence="3 4">
    <name type="scientific">Apiotrichum porosum</name>
    <dbReference type="NCBI Taxonomy" id="105984"/>
    <lineage>
        <taxon>Eukaryota</taxon>
        <taxon>Fungi</taxon>
        <taxon>Dikarya</taxon>
        <taxon>Basidiomycota</taxon>
        <taxon>Agaricomycotina</taxon>
        <taxon>Tremellomycetes</taxon>
        <taxon>Trichosporonales</taxon>
        <taxon>Trichosporonaceae</taxon>
        <taxon>Apiotrichum</taxon>
    </lineage>
</organism>
<dbReference type="OrthoDB" id="79687at2759"/>
<dbReference type="InterPro" id="IPR011009">
    <property type="entry name" value="Kinase-like_dom_sf"/>
</dbReference>
<sequence>MLAVASNLFGKTSTLSAYTVHSNGPSPSASSVNIHGLPNSGRNSPAPTHGKPFNVGLWKVMQATHKTTGKDVSVWVFEKRVLDGIRNGTAREWALDQLKKEATSLSRLRHPDILHMVEPLEDSRSELTFVTEYVTSSLANVLASAKSGKSRAGGTEIDLDEVEIQKGTLQISKGLAFLHQQAKSVHLNLSPDAILVNAKGDWKLSGLNLTTPLTQPDGSPTKYQFPEVDTRVPPQVQWKFDYLAPEYALDSQLSPANDLYSLGCVLYAVHMGGRAPFNNRGSAQSLRENAEGPLMRREYARGQQWERCSNELKDLLPRLLTRNANGRISLASLANHPFFSSLAISTLNFLDPTTFASKPREEKATFLRGLVRVLPNFSERLKKGKILLSLLEEMKDSYLLPFLLPNVFEISKGLSKEDFAIVLPKLQPLFALKDPPQNMLTLLDNLTLLEEKTTPAVFRENVMPLIYNSLESEHLPVQERALKAVPHLCDILDYGTVQNILLVKVAILFSHTRILSVKVQTLECFHAMVSTLDATTLTTKLVPLLAKIKTKEPAVMMATLAVHEAMGAKVSLEAIATLVLPQLWVMSMGPLLNTDQFGRFMAAIKSLGARVEKEHSQHLREVRKMEEQTSSFANGAESTFDFNAATTGEVDFEALVKGQSSAAPAAPTAAAVDPWDEGWADSSANMDTSLSSTFPGLSLGNTPSPSNPSSATVSPRPASGKLHAKPVPASSFNSSAFGMASPPAPSSRQASFGSMSAMQPSPMQSPMQSPPLQPSFSGASLQPSHRPTPATAPAPAAPSNGPNYSLNLPSQAPKATSPTFASFAPLQPSRSPSSPTGMASPPMNPGSFASFTPSAIPAPAYQAPPPLQPVQPAAPLQPAMAAAPRPPPGWGGTGTGLMQPSVAPKPAWGAAQAASADWGDFDPLK</sequence>
<feature type="compositionally biased region" description="Low complexity" evidence="1">
    <location>
        <begin position="904"/>
        <end position="918"/>
    </location>
</feature>
<dbReference type="CDD" id="cd14011">
    <property type="entry name" value="PK_SCY1_like"/>
    <property type="match status" value="1"/>
</dbReference>
<dbReference type="GeneID" id="39588551"/>
<dbReference type="STRING" id="105984.A0A427Y418"/>
<dbReference type="GO" id="GO:0004672">
    <property type="term" value="F:protein kinase activity"/>
    <property type="evidence" value="ECO:0007669"/>
    <property type="project" value="InterPro"/>
</dbReference>
<feature type="region of interest" description="Disordered" evidence="1">
    <location>
        <begin position="21"/>
        <end position="50"/>
    </location>
</feature>
<dbReference type="EMBL" id="RSCE01000002">
    <property type="protein sequence ID" value="RSH85828.1"/>
    <property type="molecule type" value="Genomic_DNA"/>
</dbReference>
<dbReference type="Gene3D" id="3.30.200.20">
    <property type="entry name" value="Phosphorylase Kinase, domain 1"/>
    <property type="match status" value="1"/>
</dbReference>
<dbReference type="InterPro" id="IPR011989">
    <property type="entry name" value="ARM-like"/>
</dbReference>
<feature type="compositionally biased region" description="Low complexity" evidence="1">
    <location>
        <begin position="697"/>
        <end position="715"/>
    </location>
</feature>
<comment type="caution">
    <text evidence="3">The sequence shown here is derived from an EMBL/GenBank/DDBJ whole genome shotgun (WGS) entry which is preliminary data.</text>
</comment>
<dbReference type="InterPro" id="IPR016024">
    <property type="entry name" value="ARM-type_fold"/>
</dbReference>
<dbReference type="Gene3D" id="1.25.10.10">
    <property type="entry name" value="Leucine-rich Repeat Variant"/>
    <property type="match status" value="1"/>
</dbReference>
<feature type="domain" description="Protein kinase" evidence="2">
    <location>
        <begin position="1"/>
        <end position="339"/>
    </location>
</feature>
<dbReference type="RefSeq" id="XP_028478613.1">
    <property type="nucleotide sequence ID" value="XM_028619641.1"/>
</dbReference>